<name>A0ABM8Q7F1_9BACT</name>
<proteinExistence type="predicted"/>
<protein>
    <submittedName>
        <fullName evidence="1">Uncharacterized protein</fullName>
    </submittedName>
</protein>
<dbReference type="EMBL" id="CAJHOF010000010">
    <property type="protein sequence ID" value="CAD7288895.1"/>
    <property type="molecule type" value="Genomic_DNA"/>
</dbReference>
<comment type="caution">
    <text evidence="1">The sequence shown here is derived from an EMBL/GenBank/DDBJ whole genome shotgun (WGS) entry which is preliminary data.</text>
</comment>
<evidence type="ECO:0000313" key="1">
    <source>
        <dbReference type="EMBL" id="CAD7288895.1"/>
    </source>
</evidence>
<reference evidence="1 2" key="1">
    <citation type="submission" date="2020-11" db="EMBL/GenBank/DDBJ databases">
        <authorList>
            <person name="Peeters C."/>
        </authorList>
    </citation>
    <scope>NUCLEOTIDE SEQUENCE [LARGE SCALE GENOMIC DNA]</scope>
    <source>
        <strain evidence="1 2">LMG 7974</strain>
    </source>
</reference>
<dbReference type="Proteomes" id="UP000789803">
    <property type="component" value="Unassembled WGS sequence"/>
</dbReference>
<sequence>MSEFEKLKNVNFKDFTGLNELNNFINDRQNFKEIKEISILASLLIQGVSGGDVAGVIVMIEALVAAPLTIGIVSD</sequence>
<evidence type="ECO:0000313" key="2">
    <source>
        <dbReference type="Proteomes" id="UP000789803"/>
    </source>
</evidence>
<keyword evidence="2" id="KW-1185">Reference proteome</keyword>
<accession>A0ABM8Q7F1</accession>
<gene>
    <name evidence="1" type="ORF">LMG7974_01205</name>
</gene>
<organism evidence="1 2">
    <name type="scientific">Campylobacter majalis</name>
    <dbReference type="NCBI Taxonomy" id="2790656"/>
    <lineage>
        <taxon>Bacteria</taxon>
        <taxon>Pseudomonadati</taxon>
        <taxon>Campylobacterota</taxon>
        <taxon>Epsilonproteobacteria</taxon>
        <taxon>Campylobacterales</taxon>
        <taxon>Campylobacteraceae</taxon>
        <taxon>Campylobacter</taxon>
    </lineage>
</organism>